<name>A0AAD3S7N9_NEPGR</name>
<dbReference type="Proteomes" id="UP001279734">
    <property type="component" value="Unassembled WGS sequence"/>
</dbReference>
<sequence>MNALRKSSELAATAPLLGLMSFGRIACGGFGPLGAVLGLKAIVAVYRADLFWLVVGAGDVPVGGCV</sequence>
<accession>A0AAD3S7N9</accession>
<organism evidence="1 2">
    <name type="scientific">Nepenthes gracilis</name>
    <name type="common">Slender pitcher plant</name>
    <dbReference type="NCBI Taxonomy" id="150966"/>
    <lineage>
        <taxon>Eukaryota</taxon>
        <taxon>Viridiplantae</taxon>
        <taxon>Streptophyta</taxon>
        <taxon>Embryophyta</taxon>
        <taxon>Tracheophyta</taxon>
        <taxon>Spermatophyta</taxon>
        <taxon>Magnoliopsida</taxon>
        <taxon>eudicotyledons</taxon>
        <taxon>Gunneridae</taxon>
        <taxon>Pentapetalae</taxon>
        <taxon>Caryophyllales</taxon>
        <taxon>Nepenthaceae</taxon>
        <taxon>Nepenthes</taxon>
    </lineage>
</organism>
<reference evidence="1" key="1">
    <citation type="submission" date="2023-05" db="EMBL/GenBank/DDBJ databases">
        <title>Nepenthes gracilis genome sequencing.</title>
        <authorList>
            <person name="Fukushima K."/>
        </authorList>
    </citation>
    <scope>NUCLEOTIDE SEQUENCE</scope>
    <source>
        <strain evidence="1">SING2019-196</strain>
    </source>
</reference>
<dbReference type="EMBL" id="BSYO01000006">
    <property type="protein sequence ID" value="GMH05975.1"/>
    <property type="molecule type" value="Genomic_DNA"/>
</dbReference>
<protein>
    <submittedName>
        <fullName evidence="1">Uncharacterized protein</fullName>
    </submittedName>
</protein>
<evidence type="ECO:0000313" key="2">
    <source>
        <dbReference type="Proteomes" id="UP001279734"/>
    </source>
</evidence>
<keyword evidence="2" id="KW-1185">Reference proteome</keyword>
<comment type="caution">
    <text evidence="1">The sequence shown here is derived from an EMBL/GenBank/DDBJ whole genome shotgun (WGS) entry which is preliminary data.</text>
</comment>
<dbReference type="AlphaFoldDB" id="A0AAD3S7N9"/>
<gene>
    <name evidence="1" type="ORF">Nepgr_007815</name>
</gene>
<proteinExistence type="predicted"/>
<evidence type="ECO:0000313" key="1">
    <source>
        <dbReference type="EMBL" id="GMH05975.1"/>
    </source>
</evidence>